<dbReference type="GO" id="GO:0016836">
    <property type="term" value="F:hydro-lyase activity"/>
    <property type="evidence" value="ECO:0007669"/>
    <property type="project" value="TreeGrafter"/>
</dbReference>
<dbReference type="InterPro" id="IPR013341">
    <property type="entry name" value="Mandelate_racemase_N_dom"/>
</dbReference>
<evidence type="ECO:0000313" key="6">
    <source>
        <dbReference type="Proteomes" id="UP000321204"/>
    </source>
</evidence>
<dbReference type="Proteomes" id="UP000321204">
    <property type="component" value="Chromosome"/>
</dbReference>
<evidence type="ECO:0000256" key="3">
    <source>
        <dbReference type="ARBA" id="ARBA00022842"/>
    </source>
</evidence>
<dbReference type="OrthoDB" id="9775391at2"/>
<keyword evidence="6" id="KW-1185">Reference proteome</keyword>
<dbReference type="CDD" id="cd03328">
    <property type="entry name" value="MR_like_3"/>
    <property type="match status" value="1"/>
</dbReference>
<dbReference type="PANTHER" id="PTHR13794">
    <property type="entry name" value="ENOLASE SUPERFAMILY, MANDELATE RACEMASE"/>
    <property type="match status" value="1"/>
</dbReference>
<dbReference type="InterPro" id="IPR029017">
    <property type="entry name" value="Enolase-like_N"/>
</dbReference>
<dbReference type="SFLD" id="SFLDS00001">
    <property type="entry name" value="Enolase"/>
    <property type="match status" value="1"/>
</dbReference>
<comment type="cofactor">
    <cofactor evidence="1">
        <name>Mg(2+)</name>
        <dbReference type="ChEBI" id="CHEBI:18420"/>
    </cofactor>
</comment>
<proteinExistence type="predicted"/>
<evidence type="ECO:0000256" key="2">
    <source>
        <dbReference type="ARBA" id="ARBA00022723"/>
    </source>
</evidence>
<protein>
    <submittedName>
        <fullName evidence="5">Mandelate racemase</fullName>
    </submittedName>
</protein>
<dbReference type="InterPro" id="IPR046945">
    <property type="entry name" value="RHMD-like"/>
</dbReference>
<name>A0A5B8UED8_9BACT</name>
<dbReference type="KEGG" id="fgg:FSB75_00625"/>
<evidence type="ECO:0000259" key="4">
    <source>
        <dbReference type="SMART" id="SM00922"/>
    </source>
</evidence>
<dbReference type="InterPro" id="IPR013342">
    <property type="entry name" value="Mandelate_racemase_C"/>
</dbReference>
<dbReference type="Gene3D" id="3.30.390.10">
    <property type="entry name" value="Enolase-like, N-terminal domain"/>
    <property type="match status" value="1"/>
</dbReference>
<gene>
    <name evidence="5" type="ORF">FSB75_00625</name>
</gene>
<dbReference type="Gene3D" id="3.20.20.120">
    <property type="entry name" value="Enolase-like C-terminal domain"/>
    <property type="match status" value="1"/>
</dbReference>
<dbReference type="RefSeq" id="WP_146781408.1">
    <property type="nucleotide sequence ID" value="NZ_BAABIO010000006.1"/>
</dbReference>
<dbReference type="GO" id="GO:0016854">
    <property type="term" value="F:racemase and epimerase activity"/>
    <property type="evidence" value="ECO:0007669"/>
    <property type="project" value="UniProtKB-ARBA"/>
</dbReference>
<evidence type="ECO:0000313" key="5">
    <source>
        <dbReference type="EMBL" id="QEC54460.1"/>
    </source>
</evidence>
<dbReference type="EMBL" id="CP042433">
    <property type="protein sequence ID" value="QEC54460.1"/>
    <property type="molecule type" value="Genomic_DNA"/>
</dbReference>
<dbReference type="GO" id="GO:0009063">
    <property type="term" value="P:amino acid catabolic process"/>
    <property type="evidence" value="ECO:0007669"/>
    <property type="project" value="InterPro"/>
</dbReference>
<dbReference type="Pfam" id="PF02746">
    <property type="entry name" value="MR_MLE_N"/>
    <property type="match status" value="1"/>
</dbReference>
<feature type="domain" description="Mandelate racemase/muconate lactonizing enzyme C-terminal" evidence="4">
    <location>
        <begin position="152"/>
        <end position="248"/>
    </location>
</feature>
<dbReference type="GO" id="GO:0000287">
    <property type="term" value="F:magnesium ion binding"/>
    <property type="evidence" value="ECO:0007669"/>
    <property type="project" value="TreeGrafter"/>
</dbReference>
<dbReference type="InterPro" id="IPR018110">
    <property type="entry name" value="Mandel_Rmase/mucon_lact_enz_CS"/>
</dbReference>
<dbReference type="GO" id="GO:0016052">
    <property type="term" value="P:carbohydrate catabolic process"/>
    <property type="evidence" value="ECO:0007669"/>
    <property type="project" value="TreeGrafter"/>
</dbReference>
<organism evidence="5 6">
    <name type="scientific">Flavisolibacter ginsenosidimutans</name>
    <dbReference type="NCBI Taxonomy" id="661481"/>
    <lineage>
        <taxon>Bacteria</taxon>
        <taxon>Pseudomonadati</taxon>
        <taxon>Bacteroidota</taxon>
        <taxon>Chitinophagia</taxon>
        <taxon>Chitinophagales</taxon>
        <taxon>Chitinophagaceae</taxon>
        <taxon>Flavisolibacter</taxon>
    </lineage>
</organism>
<dbReference type="Pfam" id="PF13378">
    <property type="entry name" value="MR_MLE_C"/>
    <property type="match status" value="1"/>
</dbReference>
<dbReference type="InterPro" id="IPR029065">
    <property type="entry name" value="Enolase_C-like"/>
</dbReference>
<evidence type="ECO:0000256" key="1">
    <source>
        <dbReference type="ARBA" id="ARBA00001946"/>
    </source>
</evidence>
<dbReference type="SMART" id="SM00922">
    <property type="entry name" value="MR_MLE"/>
    <property type="match status" value="1"/>
</dbReference>
<dbReference type="SUPFAM" id="SSF54826">
    <property type="entry name" value="Enolase N-terminal domain-like"/>
    <property type="match status" value="1"/>
</dbReference>
<accession>A0A5B8UED8</accession>
<dbReference type="InterPro" id="IPR036849">
    <property type="entry name" value="Enolase-like_C_sf"/>
</dbReference>
<keyword evidence="2" id="KW-0479">Metal-binding</keyword>
<dbReference type="SUPFAM" id="SSF51604">
    <property type="entry name" value="Enolase C-terminal domain-like"/>
    <property type="match status" value="1"/>
</dbReference>
<dbReference type="PANTHER" id="PTHR13794:SF58">
    <property type="entry name" value="MITOCHONDRIAL ENOLASE SUPERFAMILY MEMBER 1"/>
    <property type="match status" value="1"/>
</dbReference>
<dbReference type="AlphaFoldDB" id="A0A5B8UED8"/>
<sequence length="372" mass="41296">MIDDDVNKIIDFVPVKKLDVSAYKIPTDAPEADGTIDWNSTTLVLVEIEAANKTGVGYTYADEATAFLIRNKLKELVLQKNALDIQGINLFLTQQIRNSGTCGIALMAVSAIDNALWDLKAKIFDVPLCKLLGQVKEAMLVYGSGGFTSYNKKQLQQQFAGWPEEGIRYLKMKVGKHPEKDVQRVKEARDVLKDDVQLMIDANGAYSAKQALQKAAEVSQYNVSWFEEPVSSDNLEGLRFIREHAPAQMNIAAGEYGYNLPYFEAMLHAKAVDVLQADATRCGGITGFLKAGFLAEAHQLPYSSHCAPALHLHAAVCLPSFFIAEYFHDHVRIERTLFDGVPAVENGEIKPDSSRPGFGLEFKRRDAEKYKC</sequence>
<dbReference type="SFLD" id="SFLDG00179">
    <property type="entry name" value="mandelate_racemase"/>
    <property type="match status" value="1"/>
</dbReference>
<dbReference type="PROSITE" id="PS00908">
    <property type="entry name" value="MR_MLE_1"/>
    <property type="match status" value="1"/>
</dbReference>
<keyword evidence="3" id="KW-0460">Magnesium</keyword>
<reference evidence="5 6" key="1">
    <citation type="journal article" date="2015" name="Int. J. Syst. Evol. Microbiol.">
        <title>Flavisolibacter ginsenosidimutans sp. nov., with ginsenoside-converting activity isolated from soil used for cultivating ginseng.</title>
        <authorList>
            <person name="Zhao Y."/>
            <person name="Liu Q."/>
            <person name="Kang M.S."/>
            <person name="Jin F."/>
            <person name="Yu H."/>
            <person name="Im W.T."/>
        </authorList>
    </citation>
    <scope>NUCLEOTIDE SEQUENCE [LARGE SCALE GENOMIC DNA]</scope>
    <source>
        <strain evidence="5 6">Gsoil 636</strain>
    </source>
</reference>